<proteinExistence type="inferred from homology"/>
<feature type="transmembrane region" description="Helical" evidence="7">
    <location>
        <begin position="133"/>
        <end position="151"/>
    </location>
</feature>
<dbReference type="InterPro" id="IPR051717">
    <property type="entry name" value="MFS_MFSD6"/>
</dbReference>
<dbReference type="SUPFAM" id="SSF103473">
    <property type="entry name" value="MFS general substrate transporter"/>
    <property type="match status" value="1"/>
</dbReference>
<dbReference type="InterPro" id="IPR036259">
    <property type="entry name" value="MFS_trans_sf"/>
</dbReference>
<feature type="transmembrane region" description="Helical" evidence="7">
    <location>
        <begin position="192"/>
        <end position="212"/>
    </location>
</feature>
<protein>
    <recommendedName>
        <fullName evidence="8">Major facilitator superfamily (MFS) profile domain-containing protein</fullName>
    </recommendedName>
</protein>
<dbReference type="AlphaFoldDB" id="A0A067BLY9"/>
<organism evidence="9 10">
    <name type="scientific">Saprolegnia parasitica (strain CBS 223.65)</name>
    <dbReference type="NCBI Taxonomy" id="695850"/>
    <lineage>
        <taxon>Eukaryota</taxon>
        <taxon>Sar</taxon>
        <taxon>Stramenopiles</taxon>
        <taxon>Oomycota</taxon>
        <taxon>Saprolegniomycetes</taxon>
        <taxon>Saprolegniales</taxon>
        <taxon>Saprolegniaceae</taxon>
        <taxon>Saprolegnia</taxon>
    </lineage>
</organism>
<evidence type="ECO:0000313" key="10">
    <source>
        <dbReference type="Proteomes" id="UP000030745"/>
    </source>
</evidence>
<evidence type="ECO:0000256" key="3">
    <source>
        <dbReference type="ARBA" id="ARBA00022692"/>
    </source>
</evidence>
<dbReference type="GO" id="GO:0022857">
    <property type="term" value="F:transmembrane transporter activity"/>
    <property type="evidence" value="ECO:0007669"/>
    <property type="project" value="InterPro"/>
</dbReference>
<feature type="domain" description="Major facilitator superfamily (MFS) profile" evidence="8">
    <location>
        <begin position="30"/>
        <end position="244"/>
    </location>
</feature>
<dbReference type="Pfam" id="PF12832">
    <property type="entry name" value="MFS_1_like"/>
    <property type="match status" value="1"/>
</dbReference>
<evidence type="ECO:0000256" key="5">
    <source>
        <dbReference type="ARBA" id="ARBA00023136"/>
    </source>
</evidence>
<feature type="transmembrane region" description="Helical" evidence="7">
    <location>
        <begin position="16"/>
        <end position="38"/>
    </location>
</feature>
<evidence type="ECO:0000256" key="4">
    <source>
        <dbReference type="ARBA" id="ARBA00022989"/>
    </source>
</evidence>
<dbReference type="PROSITE" id="PS50850">
    <property type="entry name" value="MFS"/>
    <property type="match status" value="1"/>
</dbReference>
<dbReference type="InterPro" id="IPR020846">
    <property type="entry name" value="MFS_dom"/>
</dbReference>
<dbReference type="GeneID" id="24142756"/>
<dbReference type="InterPro" id="IPR024989">
    <property type="entry name" value="MFS_assoc_dom"/>
</dbReference>
<dbReference type="Gene3D" id="1.20.1250.20">
    <property type="entry name" value="MFS general substrate transporter like domains"/>
    <property type="match status" value="2"/>
</dbReference>
<feature type="transmembrane region" description="Helical" evidence="7">
    <location>
        <begin position="45"/>
        <end position="63"/>
    </location>
</feature>
<gene>
    <name evidence="9" type="ORF">SPRG_22373</name>
</gene>
<keyword evidence="3 7" id="KW-0812">Transmembrane</keyword>
<name>A0A067BLY9_SAPPC</name>
<evidence type="ECO:0000259" key="8">
    <source>
        <dbReference type="PROSITE" id="PS50850"/>
    </source>
</evidence>
<feature type="transmembrane region" description="Helical" evidence="7">
    <location>
        <begin position="163"/>
        <end position="186"/>
    </location>
</feature>
<dbReference type="PANTHER" id="PTHR16172:SF41">
    <property type="entry name" value="MAJOR FACILITATOR SUPERFAMILY DOMAIN-CONTAINING PROTEIN 6-LIKE"/>
    <property type="match status" value="1"/>
</dbReference>
<dbReference type="PANTHER" id="PTHR16172">
    <property type="entry name" value="MAJOR FACILITATOR SUPERFAMILY DOMAIN-CONTAINING PROTEIN 6-LIKE"/>
    <property type="match status" value="1"/>
</dbReference>
<dbReference type="RefSeq" id="XP_012211554.1">
    <property type="nucleotide sequence ID" value="XM_012356164.1"/>
</dbReference>
<dbReference type="EMBL" id="KK583578">
    <property type="protein sequence ID" value="KDO17740.1"/>
    <property type="molecule type" value="Genomic_DNA"/>
</dbReference>
<dbReference type="KEGG" id="spar:SPRG_22373"/>
<accession>A0A067BLY9</accession>
<comment type="subcellular location">
    <subcellularLocation>
        <location evidence="1">Membrane</location>
        <topology evidence="1">Multi-pass membrane protein</topology>
    </subcellularLocation>
</comment>
<feature type="region of interest" description="Disordered" evidence="6">
    <location>
        <begin position="220"/>
        <end position="244"/>
    </location>
</feature>
<dbReference type="GO" id="GO:0016020">
    <property type="term" value="C:membrane"/>
    <property type="evidence" value="ECO:0007669"/>
    <property type="project" value="UniProtKB-SubCell"/>
</dbReference>
<evidence type="ECO:0000313" key="9">
    <source>
        <dbReference type="EMBL" id="KDO17740.1"/>
    </source>
</evidence>
<keyword evidence="5 7" id="KW-0472">Membrane</keyword>
<comment type="similarity">
    <text evidence="2">Belongs to the major facilitator superfamily. MFSD6 family.</text>
</comment>
<evidence type="ECO:0000256" key="6">
    <source>
        <dbReference type="SAM" id="MobiDB-lite"/>
    </source>
</evidence>
<reference evidence="9 10" key="1">
    <citation type="journal article" date="2013" name="PLoS Genet.">
        <title>Distinctive expansion of potential virulence genes in the genome of the oomycete fish pathogen Saprolegnia parasitica.</title>
        <authorList>
            <person name="Jiang R.H."/>
            <person name="de Bruijn I."/>
            <person name="Haas B.J."/>
            <person name="Belmonte R."/>
            <person name="Lobach L."/>
            <person name="Christie J."/>
            <person name="van den Ackerveken G."/>
            <person name="Bottin A."/>
            <person name="Bulone V."/>
            <person name="Diaz-Moreno S.M."/>
            <person name="Dumas B."/>
            <person name="Fan L."/>
            <person name="Gaulin E."/>
            <person name="Govers F."/>
            <person name="Grenville-Briggs L.J."/>
            <person name="Horner N.R."/>
            <person name="Levin J.Z."/>
            <person name="Mammella M."/>
            <person name="Meijer H.J."/>
            <person name="Morris P."/>
            <person name="Nusbaum C."/>
            <person name="Oome S."/>
            <person name="Phillips A.J."/>
            <person name="van Rooyen D."/>
            <person name="Rzeszutek E."/>
            <person name="Saraiva M."/>
            <person name="Secombes C.J."/>
            <person name="Seidl M.F."/>
            <person name="Snel B."/>
            <person name="Stassen J.H."/>
            <person name="Sykes S."/>
            <person name="Tripathy S."/>
            <person name="van den Berg H."/>
            <person name="Vega-Arreguin J.C."/>
            <person name="Wawra S."/>
            <person name="Young S.K."/>
            <person name="Zeng Q."/>
            <person name="Dieguez-Uribeondo J."/>
            <person name="Russ C."/>
            <person name="Tyler B.M."/>
            <person name="van West P."/>
        </authorList>
    </citation>
    <scope>NUCLEOTIDE SEQUENCE [LARGE SCALE GENOMIC DNA]</scope>
    <source>
        <strain evidence="9 10">CBS 223.65</strain>
    </source>
</reference>
<evidence type="ECO:0000256" key="2">
    <source>
        <dbReference type="ARBA" id="ARBA00005241"/>
    </source>
</evidence>
<sequence>MGAETEHWAELLPAKAVYTVSNIGGSALINFLTVFFAASFDKFQIGMLQTIPAVCSILAPPLWGAISDVLRKQRVIHITCLTFSELPAFYFADTIIAKLGTVKVLAISILAYGARLTCYALMTNAWIALPFEFLHGCTFGLAWAACTKYIYDAAPPGTKGTMMGVLSAVQNGLGRGVGTLVGGYLYNTYGASFMWTVTDCGVPLALLGLYLFSCTIDETSQPVPSDDDGASIQKSPSDKDHLLA</sequence>
<keyword evidence="10" id="KW-1185">Reference proteome</keyword>
<evidence type="ECO:0000256" key="7">
    <source>
        <dbReference type="SAM" id="Phobius"/>
    </source>
</evidence>
<dbReference type="OrthoDB" id="515887at2759"/>
<keyword evidence="4 7" id="KW-1133">Transmembrane helix</keyword>
<dbReference type="VEuPathDB" id="FungiDB:SPRG_22373"/>
<dbReference type="Proteomes" id="UP000030745">
    <property type="component" value="Unassembled WGS sequence"/>
</dbReference>
<evidence type="ECO:0000256" key="1">
    <source>
        <dbReference type="ARBA" id="ARBA00004141"/>
    </source>
</evidence>